<dbReference type="RefSeq" id="WP_190309229.1">
    <property type="nucleotide sequence ID" value="NZ_JACNYK010000002.1"/>
</dbReference>
<gene>
    <name evidence="1" type="ORF">H8B17_11120</name>
</gene>
<dbReference type="Proteomes" id="UP000606494">
    <property type="component" value="Unassembled WGS sequence"/>
</dbReference>
<keyword evidence="2" id="KW-1185">Reference proteome</keyword>
<comment type="caution">
    <text evidence="1">The sequence shown here is derived from an EMBL/GenBank/DDBJ whole genome shotgun (WGS) entry which is preliminary data.</text>
</comment>
<reference evidence="1 2" key="1">
    <citation type="submission" date="2020-08" db="EMBL/GenBank/DDBJ databases">
        <title>Sphingobacterium sp. DN00404 isolated from aquaculture water.</title>
        <authorList>
            <person name="Zhang M."/>
        </authorList>
    </citation>
    <scope>NUCLEOTIDE SEQUENCE [LARGE SCALE GENOMIC DNA]</scope>
    <source>
        <strain evidence="1 2">KCTC 32294</strain>
    </source>
</reference>
<dbReference type="EMBL" id="JACNYK010000002">
    <property type="protein sequence ID" value="MBD1426133.1"/>
    <property type="molecule type" value="Genomic_DNA"/>
</dbReference>
<protein>
    <submittedName>
        <fullName evidence="1">Uncharacterized protein</fullName>
    </submittedName>
</protein>
<name>A0ABR7Y4F3_9SPHI</name>
<accession>A0ABR7Y4F3</accession>
<sequence length="51" mass="5769">MASTAVNFYFLDCKVKDGIPKFSYQLKEGWSSVQIGKTLFKNEGLYDLSIS</sequence>
<evidence type="ECO:0000313" key="2">
    <source>
        <dbReference type="Proteomes" id="UP000606494"/>
    </source>
</evidence>
<organism evidence="1 2">
    <name type="scientific">Sphingobacterium arenae</name>
    <dbReference type="NCBI Taxonomy" id="1280598"/>
    <lineage>
        <taxon>Bacteria</taxon>
        <taxon>Pseudomonadati</taxon>
        <taxon>Bacteroidota</taxon>
        <taxon>Sphingobacteriia</taxon>
        <taxon>Sphingobacteriales</taxon>
        <taxon>Sphingobacteriaceae</taxon>
        <taxon>Sphingobacterium</taxon>
    </lineage>
</organism>
<proteinExistence type="predicted"/>
<evidence type="ECO:0000313" key="1">
    <source>
        <dbReference type="EMBL" id="MBD1426133.1"/>
    </source>
</evidence>